<sequence length="155" mass="17935">MMQYDPYSVGTKSNVSYGKTNDTEYTDNIIKLFPITSSQNSPLNNTVKVQRLERIKIMKFIFLNVGKSYSYLDEKVIGYTSQGQKFYEVKFTLSDRNVARVTNLLVRVVKTESENLHIYNAQIVSPEMMKNLEPKEEGPVKDTVANYLNDHEYRS</sequence>
<gene>
    <name evidence="1" type="ORF">METZ01_LOCUS401283</name>
</gene>
<accession>A0A382VPF1</accession>
<dbReference type="EMBL" id="UINC01153617">
    <property type="protein sequence ID" value="SVD48429.1"/>
    <property type="molecule type" value="Genomic_DNA"/>
</dbReference>
<protein>
    <submittedName>
        <fullName evidence="1">Uncharacterized protein</fullName>
    </submittedName>
</protein>
<reference evidence="1" key="1">
    <citation type="submission" date="2018-05" db="EMBL/GenBank/DDBJ databases">
        <authorList>
            <person name="Lanie J.A."/>
            <person name="Ng W.-L."/>
            <person name="Kazmierczak K.M."/>
            <person name="Andrzejewski T.M."/>
            <person name="Davidsen T.M."/>
            <person name="Wayne K.J."/>
            <person name="Tettelin H."/>
            <person name="Glass J.I."/>
            <person name="Rusch D."/>
            <person name="Podicherti R."/>
            <person name="Tsui H.-C.T."/>
            <person name="Winkler M.E."/>
        </authorList>
    </citation>
    <scope>NUCLEOTIDE SEQUENCE</scope>
</reference>
<dbReference type="AlphaFoldDB" id="A0A382VPF1"/>
<organism evidence="1">
    <name type="scientific">marine metagenome</name>
    <dbReference type="NCBI Taxonomy" id="408172"/>
    <lineage>
        <taxon>unclassified sequences</taxon>
        <taxon>metagenomes</taxon>
        <taxon>ecological metagenomes</taxon>
    </lineage>
</organism>
<proteinExistence type="predicted"/>
<name>A0A382VPF1_9ZZZZ</name>
<evidence type="ECO:0000313" key="1">
    <source>
        <dbReference type="EMBL" id="SVD48429.1"/>
    </source>
</evidence>